<proteinExistence type="predicted"/>
<dbReference type="InterPro" id="IPR004342">
    <property type="entry name" value="EXS_C"/>
</dbReference>
<evidence type="ECO:0000256" key="2">
    <source>
        <dbReference type="ARBA" id="ARBA00022692"/>
    </source>
</evidence>
<dbReference type="Pfam" id="PF03124">
    <property type="entry name" value="EXS"/>
    <property type="match status" value="1"/>
</dbReference>
<accession>A0AAV6H7D0</accession>
<dbReference type="PANTHER" id="PTHR10783:SF103">
    <property type="entry name" value="SOLUTE CARRIER FAMILY 53 MEMBER 1"/>
    <property type="match status" value="1"/>
</dbReference>
<evidence type="ECO:0000313" key="7">
    <source>
        <dbReference type="EMBL" id="KAG5281572.1"/>
    </source>
</evidence>
<gene>
    <name evidence="7" type="ORF">AALO_G00073840</name>
</gene>
<dbReference type="PROSITE" id="PS51380">
    <property type="entry name" value="EXS"/>
    <property type="match status" value="1"/>
</dbReference>
<name>A0AAV6H7D0_9TELE</name>
<keyword evidence="2 5" id="KW-0812">Transmembrane</keyword>
<keyword evidence="3 5" id="KW-1133">Transmembrane helix</keyword>
<evidence type="ECO:0000256" key="4">
    <source>
        <dbReference type="ARBA" id="ARBA00023136"/>
    </source>
</evidence>
<organism evidence="7 8">
    <name type="scientific">Alosa alosa</name>
    <name type="common">allis shad</name>
    <dbReference type="NCBI Taxonomy" id="278164"/>
    <lineage>
        <taxon>Eukaryota</taxon>
        <taxon>Metazoa</taxon>
        <taxon>Chordata</taxon>
        <taxon>Craniata</taxon>
        <taxon>Vertebrata</taxon>
        <taxon>Euteleostomi</taxon>
        <taxon>Actinopterygii</taxon>
        <taxon>Neopterygii</taxon>
        <taxon>Teleostei</taxon>
        <taxon>Clupei</taxon>
        <taxon>Clupeiformes</taxon>
        <taxon>Clupeoidei</taxon>
        <taxon>Clupeidae</taxon>
        <taxon>Alosa</taxon>
    </lineage>
</organism>
<evidence type="ECO:0000313" key="8">
    <source>
        <dbReference type="Proteomes" id="UP000823561"/>
    </source>
</evidence>
<keyword evidence="4 5" id="KW-0472">Membrane</keyword>
<dbReference type="GO" id="GO:0005794">
    <property type="term" value="C:Golgi apparatus"/>
    <property type="evidence" value="ECO:0007669"/>
    <property type="project" value="TreeGrafter"/>
</dbReference>
<keyword evidence="8" id="KW-1185">Reference proteome</keyword>
<evidence type="ECO:0000256" key="5">
    <source>
        <dbReference type="SAM" id="Phobius"/>
    </source>
</evidence>
<dbReference type="GO" id="GO:0016036">
    <property type="term" value="P:cellular response to phosphate starvation"/>
    <property type="evidence" value="ECO:0007669"/>
    <property type="project" value="TreeGrafter"/>
</dbReference>
<feature type="transmembrane region" description="Helical" evidence="5">
    <location>
        <begin position="21"/>
        <end position="44"/>
    </location>
</feature>
<comment type="subcellular location">
    <subcellularLocation>
        <location evidence="1">Membrane</location>
        <topology evidence="1">Multi-pass membrane protein</topology>
    </subcellularLocation>
</comment>
<dbReference type="GO" id="GO:0005886">
    <property type="term" value="C:plasma membrane"/>
    <property type="evidence" value="ECO:0007669"/>
    <property type="project" value="TreeGrafter"/>
</dbReference>
<evidence type="ECO:0000256" key="3">
    <source>
        <dbReference type="ARBA" id="ARBA00022989"/>
    </source>
</evidence>
<protein>
    <recommendedName>
        <fullName evidence="6">EXS domain-containing protein</fullName>
    </recommendedName>
</protein>
<dbReference type="AlphaFoldDB" id="A0AAV6H7D0"/>
<sequence length="217" mass="24712">MVMFAGLYNRARVHPGQVWEVNVCVYLWAVSTCFSVLVCVSWDLRMDWTLLQGHGLLRRELLYTHEALYYGGMLLDVVLRVCWAVNILLAQMRDSVAAASVSSVLAPLEVLRDVDFPESCACLPEHVLQEWRQNQNQEETGPGQQNQNLDCCRTPSDHSCTALLLTCLNRVHGEALSVEDSTPEDSEWDRTWIEKKMLDTQNVENDPKNRDVKCAML</sequence>
<feature type="domain" description="EXS" evidence="6">
    <location>
        <begin position="1"/>
        <end position="153"/>
    </location>
</feature>
<reference evidence="7" key="1">
    <citation type="submission" date="2020-10" db="EMBL/GenBank/DDBJ databases">
        <title>Chromosome-scale genome assembly of the Allis shad, Alosa alosa.</title>
        <authorList>
            <person name="Margot Z."/>
            <person name="Christophe K."/>
            <person name="Cabau C."/>
            <person name="Louis A."/>
            <person name="Berthelot C."/>
            <person name="Parey E."/>
            <person name="Roest Crollius H."/>
            <person name="Montfort J."/>
            <person name="Robinson-Rechavi M."/>
            <person name="Bucao C."/>
            <person name="Bouchez O."/>
            <person name="Gislard M."/>
            <person name="Lluch J."/>
            <person name="Milhes M."/>
            <person name="Lampietro C."/>
            <person name="Lopez Roques C."/>
            <person name="Donnadieu C."/>
            <person name="Braasch I."/>
            <person name="Desvignes T."/>
            <person name="Postlethwait J."/>
            <person name="Bobe J."/>
            <person name="Guiguen Y."/>
        </authorList>
    </citation>
    <scope>NUCLEOTIDE SEQUENCE</scope>
    <source>
        <strain evidence="7">M-15738</strain>
        <tissue evidence="7">Blood</tissue>
    </source>
</reference>
<dbReference type="Proteomes" id="UP000823561">
    <property type="component" value="Chromosome 5"/>
</dbReference>
<comment type="caution">
    <text evidence="7">The sequence shown here is derived from an EMBL/GenBank/DDBJ whole genome shotgun (WGS) entry which is preliminary data.</text>
</comment>
<dbReference type="PANTHER" id="PTHR10783">
    <property type="entry name" value="XENOTROPIC AND POLYTROPIC RETROVIRUS RECEPTOR 1-RELATED"/>
    <property type="match status" value="1"/>
</dbReference>
<dbReference type="EMBL" id="JADWDJ010000005">
    <property type="protein sequence ID" value="KAG5281572.1"/>
    <property type="molecule type" value="Genomic_DNA"/>
</dbReference>
<dbReference type="GO" id="GO:0000822">
    <property type="term" value="F:inositol hexakisphosphate binding"/>
    <property type="evidence" value="ECO:0007669"/>
    <property type="project" value="TreeGrafter"/>
</dbReference>
<evidence type="ECO:0000259" key="6">
    <source>
        <dbReference type="PROSITE" id="PS51380"/>
    </source>
</evidence>
<dbReference type="GO" id="GO:0006817">
    <property type="term" value="P:phosphate ion transport"/>
    <property type="evidence" value="ECO:0007669"/>
    <property type="project" value="TreeGrafter"/>
</dbReference>
<feature type="transmembrane region" description="Helical" evidence="5">
    <location>
        <begin position="67"/>
        <end position="89"/>
    </location>
</feature>
<evidence type="ECO:0000256" key="1">
    <source>
        <dbReference type="ARBA" id="ARBA00004141"/>
    </source>
</evidence>